<dbReference type="Pfam" id="PF12729">
    <property type="entry name" value="4HB_MCP_1"/>
    <property type="match status" value="1"/>
</dbReference>
<dbReference type="InterPro" id="IPR052155">
    <property type="entry name" value="Biofilm_reg_signaling"/>
</dbReference>
<dbReference type="FunFam" id="3.30.70.270:FF:000001">
    <property type="entry name" value="Diguanylate cyclase domain protein"/>
    <property type="match status" value="1"/>
</dbReference>
<dbReference type="PROSITE" id="PS50112">
    <property type="entry name" value="PAS"/>
    <property type="match status" value="1"/>
</dbReference>
<dbReference type="RefSeq" id="WP_273439777.1">
    <property type="nucleotide sequence ID" value="NZ_PKUN01000021.1"/>
</dbReference>
<feature type="transmembrane region" description="Helical" evidence="2">
    <location>
        <begin position="188"/>
        <end position="209"/>
    </location>
</feature>
<dbReference type="PANTHER" id="PTHR44757">
    <property type="entry name" value="DIGUANYLATE CYCLASE DGCP"/>
    <property type="match status" value="1"/>
</dbReference>
<dbReference type="GO" id="GO:0003824">
    <property type="term" value="F:catalytic activity"/>
    <property type="evidence" value="ECO:0007669"/>
    <property type="project" value="UniProtKB-ARBA"/>
</dbReference>
<keyword evidence="2" id="KW-0472">Membrane</keyword>
<dbReference type="SMART" id="SM00091">
    <property type="entry name" value="PAS"/>
    <property type="match status" value="1"/>
</dbReference>
<dbReference type="NCBIfam" id="TIGR00229">
    <property type="entry name" value="sensory_box"/>
    <property type="match status" value="1"/>
</dbReference>
<reference evidence="6 7" key="1">
    <citation type="submission" date="2017-11" db="EMBL/GenBank/DDBJ databases">
        <title>Genome-resolved metagenomics identifies genetic mobility, metabolic interactions, and unexpected diversity in perchlorate-reducing communities.</title>
        <authorList>
            <person name="Barnum T.P."/>
            <person name="Figueroa I.A."/>
            <person name="Carlstrom C.I."/>
            <person name="Lucas L.N."/>
            <person name="Engelbrektson A.L."/>
            <person name="Coates J.D."/>
        </authorList>
    </citation>
    <scope>NUCLEOTIDE SEQUENCE [LARGE SCALE GENOMIC DNA]</scope>
    <source>
        <strain evidence="6">BM301</strain>
    </source>
</reference>
<feature type="domain" description="PAS" evidence="3">
    <location>
        <begin position="230"/>
        <end position="283"/>
    </location>
</feature>
<dbReference type="CDD" id="cd00130">
    <property type="entry name" value="PAS"/>
    <property type="match status" value="1"/>
</dbReference>
<dbReference type="InterPro" id="IPR035965">
    <property type="entry name" value="PAS-like_dom_sf"/>
</dbReference>
<dbReference type="Gene3D" id="3.30.450.20">
    <property type="entry name" value="PAS domain"/>
    <property type="match status" value="1"/>
</dbReference>
<dbReference type="CDD" id="cd01949">
    <property type="entry name" value="GGDEF"/>
    <property type="match status" value="1"/>
</dbReference>
<evidence type="ECO:0000259" key="5">
    <source>
        <dbReference type="PROSITE" id="PS50887"/>
    </source>
</evidence>
<name>A0A2N6CVE8_9GAMM</name>
<evidence type="ECO:0000256" key="1">
    <source>
        <dbReference type="ARBA" id="ARBA00001946"/>
    </source>
</evidence>
<evidence type="ECO:0000259" key="3">
    <source>
        <dbReference type="PROSITE" id="PS50112"/>
    </source>
</evidence>
<dbReference type="Pfam" id="PF13426">
    <property type="entry name" value="PAS_9"/>
    <property type="match status" value="1"/>
</dbReference>
<keyword evidence="2" id="KW-1133">Transmembrane helix</keyword>
<dbReference type="Proteomes" id="UP000235015">
    <property type="component" value="Unassembled WGS sequence"/>
</dbReference>
<gene>
    <name evidence="6" type="ORF">C0630_12335</name>
</gene>
<organism evidence="6 7">
    <name type="scientific">Sedimenticola selenatireducens</name>
    <dbReference type="NCBI Taxonomy" id="191960"/>
    <lineage>
        <taxon>Bacteria</taxon>
        <taxon>Pseudomonadati</taxon>
        <taxon>Pseudomonadota</taxon>
        <taxon>Gammaproteobacteria</taxon>
        <taxon>Chromatiales</taxon>
        <taxon>Sedimenticolaceae</taxon>
        <taxon>Sedimenticola</taxon>
    </lineage>
</organism>
<dbReference type="InterPro" id="IPR024478">
    <property type="entry name" value="HlyB_4HB_MCP"/>
</dbReference>
<evidence type="ECO:0000313" key="7">
    <source>
        <dbReference type="Proteomes" id="UP000235015"/>
    </source>
</evidence>
<dbReference type="InterPro" id="IPR000160">
    <property type="entry name" value="GGDEF_dom"/>
</dbReference>
<dbReference type="Gene3D" id="3.30.70.270">
    <property type="match status" value="1"/>
</dbReference>
<dbReference type="InterPro" id="IPR029787">
    <property type="entry name" value="Nucleotide_cyclase"/>
</dbReference>
<protein>
    <recommendedName>
        <fullName evidence="8">Diguanylate cyclase</fullName>
    </recommendedName>
</protein>
<dbReference type="InterPro" id="IPR000014">
    <property type="entry name" value="PAS"/>
</dbReference>
<feature type="domain" description="PAC" evidence="4">
    <location>
        <begin position="307"/>
        <end position="357"/>
    </location>
</feature>
<keyword evidence="2" id="KW-0812">Transmembrane</keyword>
<feature type="domain" description="GGDEF" evidence="5">
    <location>
        <begin position="428"/>
        <end position="561"/>
    </location>
</feature>
<evidence type="ECO:0008006" key="8">
    <source>
        <dbReference type="Google" id="ProtNLM"/>
    </source>
</evidence>
<dbReference type="AlphaFoldDB" id="A0A2N6CVE8"/>
<dbReference type="SMART" id="SM00267">
    <property type="entry name" value="GGDEF"/>
    <property type="match status" value="1"/>
</dbReference>
<dbReference type="SUPFAM" id="SSF55073">
    <property type="entry name" value="Nucleotide cyclase"/>
    <property type="match status" value="1"/>
</dbReference>
<dbReference type="STRING" id="1111735.GCA_000428045_00763"/>
<evidence type="ECO:0000259" key="4">
    <source>
        <dbReference type="PROSITE" id="PS50113"/>
    </source>
</evidence>
<dbReference type="EMBL" id="PKUN01000021">
    <property type="protein sequence ID" value="PLX61177.1"/>
    <property type="molecule type" value="Genomic_DNA"/>
</dbReference>
<sequence length="578" mass="65474">MSAQRTSRRIIVYGFLLVITVLVAITGTGLYRIQSLSSGLTEIVQDRNTQITMMHTMRQVARERSISLQSAMITNDTFTVDEYAMEMSTAASRYVAAREKLLAYDIPAVERQLLYRQHAQTVKTASSQNRVIQHLRDQEYQLADDLLFHTTLPGQRRAMALMDEFILLKQQQNLDNLKSTSREIEQTYSLMIFLSTFGVLFSITIASLIHRRISNEIARRHESENELLHSELRERTIRENMMDGLLTLNDRGIIISCNKACNLIFGYDHNILVGTSAHTLMPQVIAEDSNGYLIRDLDVWKKRKLGMSREVTGSRSNGSTFPAEIDISKIELDGESAYIVVVRDITEKKEVQQRLQQFNQELEKCVAERTRELARTNDKLLHEIHERVKAQQELTHLATHDNLTGLPNRSLFNEHLEIAIHNAQRHDRQLALLFLDLDGFKTVNDNYGHEVGDHLLQAISARMRECIRKEDILARMGGDEFTILLGDLVLPADASLIAQKLISAINKPVNINSRLCQVGVSIGISLFPQSAKDARTLLRLADDAMYTAKAEGKNTLSISITNTDRMETGVYGEPADPE</sequence>
<feature type="transmembrane region" description="Helical" evidence="2">
    <location>
        <begin position="12"/>
        <end position="31"/>
    </location>
</feature>
<accession>A0A2N6CVE8</accession>
<proteinExistence type="predicted"/>
<dbReference type="SUPFAM" id="SSF55785">
    <property type="entry name" value="PYP-like sensor domain (PAS domain)"/>
    <property type="match status" value="1"/>
</dbReference>
<evidence type="ECO:0000313" key="6">
    <source>
        <dbReference type="EMBL" id="PLX61177.1"/>
    </source>
</evidence>
<comment type="caution">
    <text evidence="6">The sequence shown here is derived from an EMBL/GenBank/DDBJ whole genome shotgun (WGS) entry which is preliminary data.</text>
</comment>
<dbReference type="NCBIfam" id="TIGR00254">
    <property type="entry name" value="GGDEF"/>
    <property type="match status" value="1"/>
</dbReference>
<evidence type="ECO:0000256" key="2">
    <source>
        <dbReference type="SAM" id="Phobius"/>
    </source>
</evidence>
<dbReference type="InterPro" id="IPR043128">
    <property type="entry name" value="Rev_trsase/Diguanyl_cyclase"/>
</dbReference>
<dbReference type="PROSITE" id="PS50887">
    <property type="entry name" value="GGDEF"/>
    <property type="match status" value="1"/>
</dbReference>
<dbReference type="PROSITE" id="PS50113">
    <property type="entry name" value="PAC"/>
    <property type="match status" value="1"/>
</dbReference>
<dbReference type="PANTHER" id="PTHR44757:SF2">
    <property type="entry name" value="BIOFILM ARCHITECTURE MAINTENANCE PROTEIN MBAA"/>
    <property type="match status" value="1"/>
</dbReference>
<comment type="cofactor">
    <cofactor evidence="1">
        <name>Mg(2+)</name>
        <dbReference type="ChEBI" id="CHEBI:18420"/>
    </cofactor>
</comment>
<dbReference type="InterPro" id="IPR000700">
    <property type="entry name" value="PAS-assoc_C"/>
</dbReference>
<dbReference type="Pfam" id="PF00990">
    <property type="entry name" value="GGDEF"/>
    <property type="match status" value="1"/>
</dbReference>